<dbReference type="AlphaFoldDB" id="A0A2S5D106"/>
<reference evidence="1 2" key="1">
    <citation type="submission" date="2017-11" db="EMBL/GenBank/DDBJ databases">
        <title>Genome sequence of Lysinibacillus sphaericus, a lignin-degrading bacteria isolated from municipal solid waste soil.</title>
        <authorList>
            <person name="Persinoti G.F."/>
            <person name="Paixao D.A."/>
            <person name="Bugg T.D."/>
            <person name="Squina F.M."/>
        </authorList>
    </citation>
    <scope>NUCLEOTIDE SEQUENCE [LARGE SCALE GENOMIC DNA]</scope>
    <source>
        <strain evidence="1 2">A1</strain>
    </source>
</reference>
<evidence type="ECO:0000313" key="2">
    <source>
        <dbReference type="Proteomes" id="UP000237319"/>
    </source>
</evidence>
<keyword evidence="2" id="KW-1185">Reference proteome</keyword>
<accession>A0A2S5D106</accession>
<gene>
    <name evidence="1" type="ORF">LYSIN_01536</name>
</gene>
<dbReference type="Proteomes" id="UP000237319">
    <property type="component" value="Unassembled WGS sequence"/>
</dbReference>
<sequence>MNIHENNPSFFIIQCFLVSVLLMAKNNNGVCIFCGFEIYNSFTLKNYKKKIFSSIFIKIKEKTLHLTAKNVFLLEHFQRL</sequence>
<organism evidence="1 2">
    <name type="scientific">Lysinibacillus sphaericus</name>
    <name type="common">Bacillus sphaericus</name>
    <dbReference type="NCBI Taxonomy" id="1421"/>
    <lineage>
        <taxon>Bacteria</taxon>
        <taxon>Bacillati</taxon>
        <taxon>Bacillota</taxon>
        <taxon>Bacilli</taxon>
        <taxon>Bacillales</taxon>
        <taxon>Bacillaceae</taxon>
        <taxon>Lysinibacillus</taxon>
    </lineage>
</organism>
<dbReference type="EMBL" id="PGLV01000001">
    <property type="protein sequence ID" value="POZ56753.1"/>
    <property type="molecule type" value="Genomic_DNA"/>
</dbReference>
<comment type="caution">
    <text evidence="1">The sequence shown here is derived from an EMBL/GenBank/DDBJ whole genome shotgun (WGS) entry which is preliminary data.</text>
</comment>
<proteinExistence type="predicted"/>
<name>A0A2S5D106_LYSSH</name>
<protein>
    <submittedName>
        <fullName evidence="1">Uncharacterized protein</fullName>
    </submittedName>
</protein>
<evidence type="ECO:0000313" key="1">
    <source>
        <dbReference type="EMBL" id="POZ56753.1"/>
    </source>
</evidence>